<dbReference type="CDD" id="cd02140">
    <property type="entry name" value="Frm2-like"/>
    <property type="match status" value="1"/>
</dbReference>
<keyword evidence="4" id="KW-0963">Cytoplasm</keyword>
<dbReference type="HOGENOM" id="CLU_073125_1_0_1"/>
<evidence type="ECO:0000256" key="6">
    <source>
        <dbReference type="ARBA" id="ARBA00023242"/>
    </source>
</evidence>
<gene>
    <name evidence="8" type="ORF">GALMADRAFT_1346626</name>
</gene>
<evidence type="ECO:0000256" key="2">
    <source>
        <dbReference type="ARBA" id="ARBA00004496"/>
    </source>
</evidence>
<dbReference type="Gene3D" id="3.40.109.10">
    <property type="entry name" value="NADH Oxidase"/>
    <property type="match status" value="1"/>
</dbReference>
<dbReference type="GO" id="GO:0034599">
    <property type="term" value="P:cellular response to oxidative stress"/>
    <property type="evidence" value="ECO:0007669"/>
    <property type="project" value="InterPro"/>
</dbReference>
<comment type="similarity">
    <text evidence="3">Belongs to the nitroreductase family.</text>
</comment>
<dbReference type="GO" id="GO:0016491">
    <property type="term" value="F:oxidoreductase activity"/>
    <property type="evidence" value="ECO:0007669"/>
    <property type="project" value="UniProtKB-KW"/>
</dbReference>
<sequence length="211" mass="23647">MPSAYQVPFLEAIKIRRSILSLAKESPISDDRIVLLVNHAIKYAPSPFHVQSCRAIVLFGQEHEKLWDFAMQRTKEAVPPHVFANYEGKIKGFRDACGTVLFFEDSSAVKKLPPPLQDRMAKNPDCKLPWSEHSNGMNQFIAWTALATEGLGCNLQHYNPSISKDVTETWNVPGTWSLRAQLVFGKPTGPPRGGVDKEFAPLEGRIRVYGK</sequence>
<name>A0A067SJ72_GALM3</name>
<evidence type="ECO:0000259" key="7">
    <source>
        <dbReference type="Pfam" id="PF00881"/>
    </source>
</evidence>
<evidence type="ECO:0000313" key="9">
    <source>
        <dbReference type="Proteomes" id="UP000027222"/>
    </source>
</evidence>
<dbReference type="OrthoDB" id="2138173at2759"/>
<dbReference type="GO" id="GO:0005737">
    <property type="term" value="C:cytoplasm"/>
    <property type="evidence" value="ECO:0007669"/>
    <property type="project" value="UniProtKB-SubCell"/>
</dbReference>
<dbReference type="Proteomes" id="UP000027222">
    <property type="component" value="Unassembled WGS sequence"/>
</dbReference>
<evidence type="ECO:0000256" key="4">
    <source>
        <dbReference type="ARBA" id="ARBA00022490"/>
    </source>
</evidence>
<evidence type="ECO:0000256" key="5">
    <source>
        <dbReference type="ARBA" id="ARBA00023002"/>
    </source>
</evidence>
<evidence type="ECO:0000256" key="3">
    <source>
        <dbReference type="ARBA" id="ARBA00007118"/>
    </source>
</evidence>
<feature type="domain" description="Nitroreductase" evidence="7">
    <location>
        <begin position="13"/>
        <end position="186"/>
    </location>
</feature>
<keyword evidence="9" id="KW-1185">Reference proteome</keyword>
<organism evidence="8 9">
    <name type="scientific">Galerina marginata (strain CBS 339.88)</name>
    <dbReference type="NCBI Taxonomy" id="685588"/>
    <lineage>
        <taxon>Eukaryota</taxon>
        <taxon>Fungi</taxon>
        <taxon>Dikarya</taxon>
        <taxon>Basidiomycota</taxon>
        <taxon>Agaricomycotina</taxon>
        <taxon>Agaricomycetes</taxon>
        <taxon>Agaricomycetidae</taxon>
        <taxon>Agaricales</taxon>
        <taxon>Agaricineae</taxon>
        <taxon>Strophariaceae</taxon>
        <taxon>Galerina</taxon>
    </lineage>
</organism>
<dbReference type="GO" id="GO:0005634">
    <property type="term" value="C:nucleus"/>
    <property type="evidence" value="ECO:0007669"/>
    <property type="project" value="UniProtKB-SubCell"/>
</dbReference>
<keyword evidence="5" id="KW-0560">Oxidoreductase</keyword>
<keyword evidence="6" id="KW-0539">Nucleus</keyword>
<dbReference type="SUPFAM" id="SSF55469">
    <property type="entry name" value="FMN-dependent nitroreductase-like"/>
    <property type="match status" value="1"/>
</dbReference>
<dbReference type="PANTHER" id="PTHR43035">
    <property type="entry name" value="FATTY ACID REPRESSION MUTANT PROTEIN 2-RELATED"/>
    <property type="match status" value="1"/>
</dbReference>
<dbReference type="InterPro" id="IPR033877">
    <property type="entry name" value="Frm2/Hbn1"/>
</dbReference>
<accession>A0A067SJ72</accession>
<comment type="subcellular location">
    <subcellularLocation>
        <location evidence="2">Cytoplasm</location>
    </subcellularLocation>
    <subcellularLocation>
        <location evidence="1">Nucleus</location>
    </subcellularLocation>
</comment>
<dbReference type="STRING" id="685588.A0A067SJ72"/>
<dbReference type="EMBL" id="KL142395">
    <property type="protein sequence ID" value="KDR70970.1"/>
    <property type="molecule type" value="Genomic_DNA"/>
</dbReference>
<dbReference type="FunFam" id="3.40.109.10:FF:000001">
    <property type="entry name" value="Nitroreductase family"/>
    <property type="match status" value="1"/>
</dbReference>
<dbReference type="Pfam" id="PF00881">
    <property type="entry name" value="Nitroreductase"/>
    <property type="match status" value="1"/>
</dbReference>
<reference evidence="9" key="1">
    <citation type="journal article" date="2014" name="Proc. Natl. Acad. Sci. U.S.A.">
        <title>Extensive sampling of basidiomycete genomes demonstrates inadequacy of the white-rot/brown-rot paradigm for wood decay fungi.</title>
        <authorList>
            <person name="Riley R."/>
            <person name="Salamov A.A."/>
            <person name="Brown D.W."/>
            <person name="Nagy L.G."/>
            <person name="Floudas D."/>
            <person name="Held B.W."/>
            <person name="Levasseur A."/>
            <person name="Lombard V."/>
            <person name="Morin E."/>
            <person name="Otillar R."/>
            <person name="Lindquist E.A."/>
            <person name="Sun H."/>
            <person name="LaButti K.M."/>
            <person name="Schmutz J."/>
            <person name="Jabbour D."/>
            <person name="Luo H."/>
            <person name="Baker S.E."/>
            <person name="Pisabarro A.G."/>
            <person name="Walton J.D."/>
            <person name="Blanchette R.A."/>
            <person name="Henrissat B."/>
            <person name="Martin F."/>
            <person name="Cullen D."/>
            <person name="Hibbett D.S."/>
            <person name="Grigoriev I.V."/>
        </authorList>
    </citation>
    <scope>NUCLEOTIDE SEQUENCE [LARGE SCALE GENOMIC DNA]</scope>
    <source>
        <strain evidence="9">CBS 339.88</strain>
    </source>
</reference>
<dbReference type="InterPro" id="IPR029479">
    <property type="entry name" value="Nitroreductase"/>
</dbReference>
<proteinExistence type="inferred from homology"/>
<protein>
    <recommendedName>
        <fullName evidence="7">Nitroreductase domain-containing protein</fullName>
    </recommendedName>
</protein>
<evidence type="ECO:0000313" key="8">
    <source>
        <dbReference type="EMBL" id="KDR70970.1"/>
    </source>
</evidence>
<dbReference type="AlphaFoldDB" id="A0A067SJ72"/>
<dbReference type="PANTHER" id="PTHR43035:SF1">
    <property type="entry name" value="FATTY ACID REPRESSION MUTANT PROTEIN 2-RELATED"/>
    <property type="match status" value="1"/>
</dbReference>
<dbReference type="InterPro" id="IPR000415">
    <property type="entry name" value="Nitroreductase-like"/>
</dbReference>
<evidence type="ECO:0000256" key="1">
    <source>
        <dbReference type="ARBA" id="ARBA00004123"/>
    </source>
</evidence>